<comment type="caution">
    <text evidence="1">The sequence shown here is derived from an EMBL/GenBank/DDBJ whole genome shotgun (WGS) entry which is preliminary data.</text>
</comment>
<protein>
    <submittedName>
        <fullName evidence="1">Caib/baif family protein</fullName>
    </submittedName>
</protein>
<gene>
    <name evidence="1" type="ORF">ACD_3C00123G0001</name>
</gene>
<dbReference type="AlphaFoldDB" id="K2GX35"/>
<name>K2GX35_9BACT</name>
<proteinExistence type="predicted"/>
<reference evidence="1" key="1">
    <citation type="journal article" date="2012" name="Science">
        <title>Fermentation, hydrogen, and sulfur metabolism in multiple uncultivated bacterial phyla.</title>
        <authorList>
            <person name="Wrighton K.C."/>
            <person name="Thomas B.C."/>
            <person name="Sharon I."/>
            <person name="Miller C.S."/>
            <person name="Castelle C.J."/>
            <person name="VerBerkmoes N.C."/>
            <person name="Wilkins M.J."/>
            <person name="Hettich R.L."/>
            <person name="Lipton M.S."/>
            <person name="Williams K.H."/>
            <person name="Long P.E."/>
            <person name="Banfield J.F."/>
        </authorList>
    </citation>
    <scope>NUCLEOTIDE SEQUENCE [LARGE SCALE GENOMIC DNA]</scope>
</reference>
<dbReference type="EMBL" id="AMFJ01000397">
    <property type="protein sequence ID" value="EKE27935.1"/>
    <property type="molecule type" value="Genomic_DNA"/>
</dbReference>
<organism evidence="1">
    <name type="scientific">uncultured bacterium</name>
    <name type="common">gcode 4</name>
    <dbReference type="NCBI Taxonomy" id="1234023"/>
    <lineage>
        <taxon>Bacteria</taxon>
        <taxon>environmental samples</taxon>
    </lineage>
</organism>
<evidence type="ECO:0000313" key="1">
    <source>
        <dbReference type="EMBL" id="EKE27935.1"/>
    </source>
</evidence>
<accession>K2GX35</accession>
<sequence>MSEQIIETKKCACGAEYDITDKDIEFLDKLSPNIAWQKYPLPIPADCPECRKFNRLAWRNEKKIYKRKCDLSWKDIIAIFPPTSPFKIYEDKVWESWVWDGKDYGKDFDFTRPFFEQWSELLLSVPLPSRGVRFTENSEYCNASTSIKNCYLSFSINTSENLLYCVDAVRCNSCTDSFWIVDCENCYECILASGCYNCEHCYDIRDCKDSRFLLSCENCQDCYGCFDLKDKKYCIYNVEYPEEIYKEKILEFMRLSFQERKDGFEEFYKWGYIKKPLKNIWSENVTDSEQIINSENISHCKHVLWGQNLRYCQKMQVPTVSLAMDYTWFWNNCEKIYYSQQIWNNASNIYFSVGTFNDVSNIYYSAHCRNWVHDCFGCVSLIHAESYCILNKQYTREEYHELVPKIIEHMKATGEWWEFFPANISTYWYDDSVCQILKPLTEKQALEKGFSWSGYEAPFAKVDKMIPASKLPEHISDIPDDILNWAIECDITSKPFRIVKQELDFYRKHSLPIPKLHPDQRYSERLKWYINY</sequence>